<evidence type="ECO:0000313" key="1">
    <source>
        <dbReference type="EMBL" id="EZH74212.1"/>
    </source>
</evidence>
<organism evidence="1 2">
    <name type="scientific">Aquimarina atlantica</name>
    <dbReference type="NCBI Taxonomy" id="1317122"/>
    <lineage>
        <taxon>Bacteria</taxon>
        <taxon>Pseudomonadati</taxon>
        <taxon>Bacteroidota</taxon>
        <taxon>Flavobacteriia</taxon>
        <taxon>Flavobacteriales</taxon>
        <taxon>Flavobacteriaceae</taxon>
        <taxon>Aquimarina</taxon>
    </lineage>
</organism>
<proteinExistence type="predicted"/>
<keyword evidence="2" id="KW-1185">Reference proteome</keyword>
<comment type="caution">
    <text evidence="1">The sequence shown here is derived from an EMBL/GenBank/DDBJ whole genome shotgun (WGS) entry which is preliminary data.</text>
</comment>
<dbReference type="EMBL" id="AQRA01000004">
    <property type="protein sequence ID" value="EZH74212.1"/>
    <property type="molecule type" value="Genomic_DNA"/>
</dbReference>
<dbReference type="OrthoDB" id="1163672at2"/>
<dbReference type="Proteomes" id="UP000023541">
    <property type="component" value="Unassembled WGS sequence"/>
</dbReference>
<dbReference type="eggNOG" id="ENOG5032I3W">
    <property type="taxonomic scope" value="Bacteria"/>
</dbReference>
<evidence type="ECO:0008006" key="3">
    <source>
        <dbReference type="Google" id="ProtNLM"/>
    </source>
</evidence>
<evidence type="ECO:0000313" key="2">
    <source>
        <dbReference type="Proteomes" id="UP000023541"/>
    </source>
</evidence>
<protein>
    <recommendedName>
        <fullName evidence="3">Bacteriocin</fullName>
    </recommendedName>
</protein>
<dbReference type="AlphaFoldDB" id="A0A023BVZ8"/>
<gene>
    <name evidence="1" type="ORF">ATO12_15205</name>
</gene>
<name>A0A023BVZ8_9FLAO</name>
<reference evidence="1 2" key="1">
    <citation type="submission" date="2014-04" db="EMBL/GenBank/DDBJ databases">
        <title>Aquimarina sp. 22II-S11-z7 Genome Sequencing.</title>
        <authorList>
            <person name="Lai Q."/>
        </authorList>
    </citation>
    <scope>NUCLEOTIDE SEQUENCE [LARGE SCALE GENOMIC DNA]</scope>
    <source>
        <strain evidence="1 2">22II-S11-z7</strain>
    </source>
</reference>
<sequence>MLKSILKINGVKSLTRSNLKRVSGGKMRGTDCSVVFAACDEQHPTNDNKFEKCLNYSGCGPAF</sequence>
<dbReference type="RefSeq" id="WP_025664677.1">
    <property type="nucleotide sequence ID" value="NZ_AQRA01000004.1"/>
</dbReference>
<accession>A0A023BVZ8</accession>